<dbReference type="EMBL" id="SIJK02000022">
    <property type="protein sequence ID" value="MBP1466684.1"/>
    <property type="molecule type" value="Genomic_DNA"/>
</dbReference>
<dbReference type="Pfam" id="PF08241">
    <property type="entry name" value="Methyltransf_11"/>
    <property type="match status" value="1"/>
</dbReference>
<sequence>MVQPDLLTRESGTSSRPRALTMLRNGLCWSGGAACLASLIYWQAILAEGAYLGPRAVQLVYRFGAQHYDRVRASWQPEADARLQPWLARALAGCDRPLVLDVATGTGRVPFLLASSQPYAGYLAALDLTPQMLRIAREKLEPYLHPAQILWHQGEASRLPWRSGSFDLVTCLEALEYFPQPRRALAEMVRVLRPGAWMLLSKIPDAWARYLPGRALTHRQLVTLLTGLGCVEVHVLPWQPGHYELVIVRTKTDNFA</sequence>
<protein>
    <submittedName>
        <fullName evidence="2">Methyltransferase domain-containing protein</fullName>
    </submittedName>
</protein>
<name>A0ABS4DB59_9CHLR</name>
<reference evidence="2 3" key="1">
    <citation type="submission" date="2021-03" db="EMBL/GenBank/DDBJ databases">
        <authorList>
            <person name="Grouzdev D.S."/>
        </authorList>
    </citation>
    <scope>NUCLEOTIDE SEQUENCE [LARGE SCALE GENOMIC DNA]</scope>
    <source>
        <strain evidence="2 3">M50-1</strain>
    </source>
</reference>
<gene>
    <name evidence="2" type="ORF">EYB53_013290</name>
</gene>
<dbReference type="GO" id="GO:0032259">
    <property type="term" value="P:methylation"/>
    <property type="evidence" value="ECO:0007669"/>
    <property type="project" value="UniProtKB-KW"/>
</dbReference>
<accession>A0ABS4DB59</accession>
<dbReference type="SUPFAM" id="SSF53335">
    <property type="entry name" value="S-adenosyl-L-methionine-dependent methyltransferases"/>
    <property type="match status" value="1"/>
</dbReference>
<evidence type="ECO:0000313" key="2">
    <source>
        <dbReference type="EMBL" id="MBP1466684.1"/>
    </source>
</evidence>
<keyword evidence="2" id="KW-0808">Transferase</keyword>
<evidence type="ECO:0000313" key="3">
    <source>
        <dbReference type="Proteomes" id="UP001193081"/>
    </source>
</evidence>
<feature type="domain" description="Methyltransferase type 11" evidence="1">
    <location>
        <begin position="100"/>
        <end position="199"/>
    </location>
</feature>
<dbReference type="PANTHER" id="PTHR43591:SF24">
    <property type="entry name" value="2-METHOXY-6-POLYPRENYL-1,4-BENZOQUINOL METHYLASE, MITOCHONDRIAL"/>
    <property type="match status" value="1"/>
</dbReference>
<dbReference type="Gene3D" id="3.40.50.150">
    <property type="entry name" value="Vaccinia Virus protein VP39"/>
    <property type="match status" value="1"/>
</dbReference>
<dbReference type="PANTHER" id="PTHR43591">
    <property type="entry name" value="METHYLTRANSFERASE"/>
    <property type="match status" value="1"/>
</dbReference>
<dbReference type="Proteomes" id="UP001193081">
    <property type="component" value="Unassembled WGS sequence"/>
</dbReference>
<proteinExistence type="predicted"/>
<evidence type="ECO:0000259" key="1">
    <source>
        <dbReference type="Pfam" id="PF08241"/>
    </source>
</evidence>
<dbReference type="RefSeq" id="WP_167857392.1">
    <property type="nucleotide sequence ID" value="NZ_SIJK02000022.1"/>
</dbReference>
<organism evidence="2 3">
    <name type="scientific">Candidatus Chloroploca mongolica</name>
    <dbReference type="NCBI Taxonomy" id="2528176"/>
    <lineage>
        <taxon>Bacteria</taxon>
        <taxon>Bacillati</taxon>
        <taxon>Chloroflexota</taxon>
        <taxon>Chloroflexia</taxon>
        <taxon>Chloroflexales</taxon>
        <taxon>Chloroflexineae</taxon>
        <taxon>Oscillochloridaceae</taxon>
        <taxon>Candidatus Chloroploca</taxon>
    </lineage>
</organism>
<keyword evidence="3" id="KW-1185">Reference proteome</keyword>
<dbReference type="InterPro" id="IPR013216">
    <property type="entry name" value="Methyltransf_11"/>
</dbReference>
<dbReference type="InterPro" id="IPR029063">
    <property type="entry name" value="SAM-dependent_MTases_sf"/>
</dbReference>
<dbReference type="GO" id="GO:0008168">
    <property type="term" value="F:methyltransferase activity"/>
    <property type="evidence" value="ECO:0007669"/>
    <property type="project" value="UniProtKB-KW"/>
</dbReference>
<keyword evidence="2" id="KW-0489">Methyltransferase</keyword>
<dbReference type="CDD" id="cd02440">
    <property type="entry name" value="AdoMet_MTases"/>
    <property type="match status" value="1"/>
</dbReference>
<comment type="caution">
    <text evidence="2">The sequence shown here is derived from an EMBL/GenBank/DDBJ whole genome shotgun (WGS) entry which is preliminary data.</text>
</comment>